<dbReference type="OrthoDB" id="2735536at2759"/>
<proteinExistence type="predicted"/>
<name>A0A068VLI9_COFCA</name>
<evidence type="ECO:0000256" key="1">
    <source>
        <dbReference type="ARBA" id="ARBA00022857"/>
    </source>
</evidence>
<accession>A0A068VLI9</accession>
<dbReference type="Gramene" id="CDP20543">
    <property type="protein sequence ID" value="CDP20543"/>
    <property type="gene ID" value="GSCOC_T00001265001"/>
</dbReference>
<dbReference type="InterPro" id="IPR050425">
    <property type="entry name" value="NAD(P)_dehydrat-like"/>
</dbReference>
<dbReference type="InterPro" id="IPR036291">
    <property type="entry name" value="NAD(P)-bd_dom_sf"/>
</dbReference>
<reference evidence="3" key="2">
    <citation type="submission" date="2015-09" db="EMBL/GenBank/DDBJ databases">
        <title>Structure and adaptive landscape of the coffee genome.</title>
        <authorList>
            <person name="Denoeud F."/>
            <person name="Wincker P."/>
            <person name="Lashermes P."/>
        </authorList>
    </citation>
    <scope>NUCLEOTIDE SEQUENCE</scope>
    <source>
        <strain evidence="3">DH200</strain>
    </source>
</reference>
<evidence type="ECO:0000313" key="3">
    <source>
        <dbReference type="EMBL" id="CDP20543.1"/>
    </source>
</evidence>
<evidence type="ECO:0000313" key="4">
    <source>
        <dbReference type="Proteomes" id="UP000295252"/>
    </source>
</evidence>
<dbReference type="AlphaFoldDB" id="A0A068VLI9"/>
<gene>
    <name evidence="3" type="ORF">GSCOC_T00001265001</name>
</gene>
<dbReference type="GO" id="GO:0016616">
    <property type="term" value="F:oxidoreductase activity, acting on the CH-OH group of donors, NAD or NADP as acceptor"/>
    <property type="evidence" value="ECO:0007669"/>
    <property type="project" value="TreeGrafter"/>
</dbReference>
<dbReference type="OMA" id="FEEPTAN"/>
<protein>
    <submittedName>
        <fullName evidence="3">DH200=94 genomic scaffold, scaffold_1340</fullName>
    </submittedName>
</protein>
<reference evidence="3" key="1">
    <citation type="submission" date="2013-11" db="EMBL/GenBank/DDBJ databases">
        <authorList>
            <person name="Genoscope - CEA"/>
        </authorList>
    </citation>
    <scope>NUCLEOTIDE SEQUENCE</scope>
    <source>
        <strain evidence="3">DH200</strain>
    </source>
</reference>
<keyword evidence="1" id="KW-0521">NADP</keyword>
<dbReference type="SUPFAM" id="SSF51735">
    <property type="entry name" value="NAD(P)-binding Rossmann-fold domains"/>
    <property type="match status" value="1"/>
</dbReference>
<keyword evidence="4" id="KW-1185">Reference proteome</keyword>
<dbReference type="PANTHER" id="PTHR10366:SF852">
    <property type="entry name" value="CINNAMOYL-COA REDUCTASE CAD2"/>
    <property type="match status" value="1"/>
</dbReference>
<sequence>MQTVFLFYSQAILIVNCYIVWSSKKEELILSLVNGAGAFPNVTLGWVDVRDVAHAYILAFEIPSASGRYCLVERSAHASQVIKILRGHYPTHKFLDKLSDYSNLFYPTHTVSNEKAKNLGVRFIPLKVSLKDMIESFRKKNLVSILAKALLYCI</sequence>
<dbReference type="PhylomeDB" id="A0A068VLI9"/>
<dbReference type="Proteomes" id="UP000295252">
    <property type="component" value="Unassembled WGS sequence"/>
</dbReference>
<organism evidence="3 4">
    <name type="scientific">Coffea canephora</name>
    <name type="common">Robusta coffee</name>
    <dbReference type="NCBI Taxonomy" id="49390"/>
    <lineage>
        <taxon>Eukaryota</taxon>
        <taxon>Viridiplantae</taxon>
        <taxon>Streptophyta</taxon>
        <taxon>Embryophyta</taxon>
        <taxon>Tracheophyta</taxon>
        <taxon>Spermatophyta</taxon>
        <taxon>Magnoliopsida</taxon>
        <taxon>eudicotyledons</taxon>
        <taxon>Gunneridae</taxon>
        <taxon>Pentapetalae</taxon>
        <taxon>asterids</taxon>
        <taxon>lamiids</taxon>
        <taxon>Gentianales</taxon>
        <taxon>Rubiaceae</taxon>
        <taxon>Ixoroideae</taxon>
        <taxon>Gardenieae complex</taxon>
        <taxon>Bertiereae - Coffeeae clade</taxon>
        <taxon>Coffeeae</taxon>
        <taxon>Coffea</taxon>
    </lineage>
</organism>
<dbReference type="InParanoid" id="A0A068VLI9"/>
<evidence type="ECO:0000256" key="2">
    <source>
        <dbReference type="ARBA" id="ARBA00023002"/>
    </source>
</evidence>
<dbReference type="PANTHER" id="PTHR10366">
    <property type="entry name" value="NAD DEPENDENT EPIMERASE/DEHYDRATASE"/>
    <property type="match status" value="1"/>
</dbReference>
<dbReference type="EMBL" id="HG740424">
    <property type="protein sequence ID" value="CDP20543.1"/>
    <property type="molecule type" value="Genomic_DNA"/>
</dbReference>
<dbReference type="Gene3D" id="3.40.50.720">
    <property type="entry name" value="NAD(P)-binding Rossmann-like Domain"/>
    <property type="match status" value="1"/>
</dbReference>
<keyword evidence="2" id="KW-0560">Oxidoreductase</keyword>